<proteinExistence type="predicted"/>
<evidence type="ECO:0000256" key="1">
    <source>
        <dbReference type="SAM" id="MobiDB-lite"/>
    </source>
</evidence>
<accession>A0A8C0UB91</accession>
<keyword evidence="3" id="KW-1185">Reference proteome</keyword>
<name>A0A8C0UB91_CYACU</name>
<evidence type="ECO:0000313" key="2">
    <source>
        <dbReference type="Ensembl" id="ENSCCEP00000005905.1"/>
    </source>
</evidence>
<feature type="region of interest" description="Disordered" evidence="1">
    <location>
        <begin position="144"/>
        <end position="184"/>
    </location>
</feature>
<protein>
    <submittedName>
        <fullName evidence="2">Uncharacterized protein</fullName>
    </submittedName>
</protein>
<evidence type="ECO:0000313" key="3">
    <source>
        <dbReference type="Proteomes" id="UP000694410"/>
    </source>
</evidence>
<reference evidence="2" key="2">
    <citation type="submission" date="2025-09" db="UniProtKB">
        <authorList>
            <consortium name="Ensembl"/>
        </authorList>
    </citation>
    <scope>IDENTIFICATION</scope>
</reference>
<organism evidence="2 3">
    <name type="scientific">Cyanistes caeruleus</name>
    <name type="common">Eurasian blue tit</name>
    <name type="synonym">Parus caeruleus</name>
    <dbReference type="NCBI Taxonomy" id="156563"/>
    <lineage>
        <taxon>Eukaryota</taxon>
        <taxon>Metazoa</taxon>
        <taxon>Chordata</taxon>
        <taxon>Craniata</taxon>
        <taxon>Vertebrata</taxon>
        <taxon>Euteleostomi</taxon>
        <taxon>Archelosauria</taxon>
        <taxon>Archosauria</taxon>
        <taxon>Dinosauria</taxon>
        <taxon>Saurischia</taxon>
        <taxon>Theropoda</taxon>
        <taxon>Coelurosauria</taxon>
        <taxon>Aves</taxon>
        <taxon>Neognathae</taxon>
        <taxon>Neoaves</taxon>
        <taxon>Telluraves</taxon>
        <taxon>Australaves</taxon>
        <taxon>Passeriformes</taxon>
        <taxon>Paridae</taxon>
        <taxon>Cyanistes</taxon>
    </lineage>
</organism>
<dbReference type="Proteomes" id="UP000694410">
    <property type="component" value="Unplaced"/>
</dbReference>
<dbReference type="AlphaFoldDB" id="A0A8C0UB91"/>
<dbReference type="Ensembl" id="ENSCCET00000009680.1">
    <property type="protein sequence ID" value="ENSCCEP00000005905.1"/>
    <property type="gene ID" value="ENSCCEG00000006429.1"/>
</dbReference>
<sequence length="184" mass="19796">QREAWKGSRGSSRLCGKGEGILLENPFFSWEIPRVSLYLRRLGCGTTSRDANIGIYSSGMRTSGYIPVGCNSSWMRYIPSECIPSGCIPSECIPSGYIPSGCIPSEYIPLRCIPSGYIPLRCIPPGYIPSGSIPSGSIPSGCNPIKEPHSSPLESPKSDISHPTGVYPSRMHSMGQVSIRRASG</sequence>
<reference evidence="2" key="1">
    <citation type="submission" date="2025-08" db="UniProtKB">
        <authorList>
            <consortium name="Ensembl"/>
        </authorList>
    </citation>
    <scope>IDENTIFICATION</scope>
</reference>